<evidence type="ECO:0000313" key="2">
    <source>
        <dbReference type="EMBL" id="UTO16071.1"/>
    </source>
</evidence>
<organism evidence="2 3">
    <name type="scientific">Pseudomonas nunensis</name>
    <dbReference type="NCBI Taxonomy" id="2961896"/>
    <lineage>
        <taxon>Bacteria</taxon>
        <taxon>Pseudomonadati</taxon>
        <taxon>Pseudomonadota</taxon>
        <taxon>Gammaproteobacteria</taxon>
        <taxon>Pseudomonadales</taxon>
        <taxon>Pseudomonadaceae</taxon>
        <taxon>Pseudomonas</taxon>
    </lineage>
</organism>
<keyword evidence="3" id="KW-1185">Reference proteome</keyword>
<feature type="transmembrane region" description="Helical" evidence="1">
    <location>
        <begin position="138"/>
        <end position="161"/>
    </location>
</feature>
<accession>A0ABY5EK17</accession>
<feature type="transmembrane region" description="Helical" evidence="1">
    <location>
        <begin position="548"/>
        <end position="568"/>
    </location>
</feature>
<evidence type="ECO:0000313" key="3">
    <source>
        <dbReference type="Proteomes" id="UP001059607"/>
    </source>
</evidence>
<sequence length="828" mass="89701">MIQIIAAIFVIIIALALIKKLARLGVLLVQGALGIGLLATAGPPALVGIGLQKILPGRALKLTATLLATLATWGFALAWSVLGTHPDFNALSFDSLKYILPAVLFVVMIQCHRSHREVQAKGVADSFFNDKDIEYYRCFFSALALLAVSAGTIRFFAIFGWSHQTGWYVNVAYWAVAVAVQIYVISHDIARKSLSESIEEALEFEGGLNSRTCITQLTEDCFLDKEEVTIIFQGMVGKRLAENVLQEAEVARTRWLFKSQWYRTRLFALHNVISKTFRHTEGEMVAVVRNCLSFSEKEARDFIHTQLDYGQYFEFSDGRFYVAYLHNNRFQICASCGVAEAGADATIQGEWYCSTTCQETENLCVTIKEKPLPSFLADAATSGFVLMAGGAAWSENHKLFAAGGQGHGFAAERANHRVDRMMGKSASILGDDNAKNGADRVVQGQVMQTKYCSTGARSVGAGFEGQQGMYKYLDSNGNPMQLEVPKDQYPDALKTMANKIKDGKVKGYDNPKDAGKLIRKGHLTYQQARNITKFGTFESITYDISEGVIVGSIAGGISFGVTALVFYINTKDSKAALRVAAVQAGKTFGKTLTIYVVSQQLHRLPMIQQALVRIDVGSLSPTMRDLLGKGMGVGTKNGLNKALRGTLITSVAVIAITTGPDLLKLARGRISQAQFFKNLAVVSSGVAGGAIGSIAGGMLLSPLGPVGAIAGRAAGGVIGGIVASAIANKIGGKLVEEDRVKILKMIEAQLEHLAVVFMLTKDELDNLNANLTVILNQKTLEIIHAAKHQRRAMTNFFLKPVVVSVVRQRPSLSYEAQDVIEACESLVA</sequence>
<evidence type="ECO:0000256" key="1">
    <source>
        <dbReference type="SAM" id="Phobius"/>
    </source>
</evidence>
<dbReference type="RefSeq" id="WP_054614150.1">
    <property type="nucleotide sequence ID" value="NZ_CP101125.1"/>
</dbReference>
<protein>
    <recommendedName>
        <fullName evidence="4">Inner membrane protein yeeR</fullName>
    </recommendedName>
</protein>
<feature type="transmembrane region" description="Helical" evidence="1">
    <location>
        <begin position="675"/>
        <end position="700"/>
    </location>
</feature>
<feature type="transmembrane region" description="Helical" evidence="1">
    <location>
        <begin position="706"/>
        <end position="727"/>
    </location>
</feature>
<feature type="transmembrane region" description="Helical" evidence="1">
    <location>
        <begin position="167"/>
        <end position="185"/>
    </location>
</feature>
<feature type="transmembrane region" description="Helical" evidence="1">
    <location>
        <begin position="26"/>
        <end position="47"/>
    </location>
</feature>
<keyword evidence="1" id="KW-0812">Transmembrane</keyword>
<name>A0ABY5EK17_9PSED</name>
<gene>
    <name evidence="2" type="ORF">NK667_06905</name>
</gene>
<keyword evidence="1" id="KW-0472">Membrane</keyword>
<dbReference type="Proteomes" id="UP001059607">
    <property type="component" value="Chromosome"/>
</dbReference>
<reference evidence="2" key="1">
    <citation type="submission" date="2022-07" db="EMBL/GenBank/DDBJ databases">
        <title>Pseudomonas nunamit sp. nov. an antifungal species isolated from Greenland.</title>
        <authorList>
            <person name="Ntana F."/>
            <person name="Hennessy R.C."/>
            <person name="Zervas A."/>
            <person name="Stougaard P."/>
        </authorList>
    </citation>
    <scope>NUCLEOTIDE SEQUENCE</scope>
    <source>
        <strain evidence="2">In5</strain>
    </source>
</reference>
<proteinExistence type="predicted"/>
<dbReference type="EMBL" id="CP101125">
    <property type="protein sequence ID" value="UTO16071.1"/>
    <property type="molecule type" value="Genomic_DNA"/>
</dbReference>
<feature type="transmembrane region" description="Helical" evidence="1">
    <location>
        <begin position="59"/>
        <end position="82"/>
    </location>
</feature>
<keyword evidence="1" id="KW-1133">Transmembrane helix</keyword>
<evidence type="ECO:0008006" key="4">
    <source>
        <dbReference type="Google" id="ProtNLM"/>
    </source>
</evidence>